<dbReference type="Gene3D" id="3.40.30.10">
    <property type="entry name" value="Glutaredoxin"/>
    <property type="match status" value="1"/>
</dbReference>
<gene>
    <name evidence="1" type="ORF">K432DRAFT_218416</name>
</gene>
<organism evidence="1 2">
    <name type="scientific">Lepidopterella palustris CBS 459.81</name>
    <dbReference type="NCBI Taxonomy" id="1314670"/>
    <lineage>
        <taxon>Eukaryota</taxon>
        <taxon>Fungi</taxon>
        <taxon>Dikarya</taxon>
        <taxon>Ascomycota</taxon>
        <taxon>Pezizomycotina</taxon>
        <taxon>Dothideomycetes</taxon>
        <taxon>Pleosporomycetidae</taxon>
        <taxon>Mytilinidiales</taxon>
        <taxon>Argynnaceae</taxon>
        <taxon>Lepidopterella</taxon>
    </lineage>
</organism>
<dbReference type="InterPro" id="IPR036249">
    <property type="entry name" value="Thioredoxin-like_sf"/>
</dbReference>
<keyword evidence="2" id="KW-1185">Reference proteome</keyword>
<evidence type="ECO:0000313" key="1">
    <source>
        <dbReference type="EMBL" id="OCK82581.1"/>
    </source>
</evidence>
<evidence type="ECO:0000313" key="2">
    <source>
        <dbReference type="Proteomes" id="UP000250266"/>
    </source>
</evidence>
<dbReference type="PANTHER" id="PTHR13887:SF52">
    <property type="entry name" value="DSBA-LIKE THIOREDOXIN DOMAIN-CONTAINING PROTEIN"/>
    <property type="match status" value="1"/>
</dbReference>
<dbReference type="OrthoDB" id="1930760at2759"/>
<dbReference type="SUPFAM" id="SSF52833">
    <property type="entry name" value="Thioredoxin-like"/>
    <property type="match status" value="1"/>
</dbReference>
<accession>A0A8E2EEQ6</accession>
<dbReference type="AlphaFoldDB" id="A0A8E2EEQ6"/>
<name>A0A8E2EEQ6_9PEZI</name>
<protein>
    <submittedName>
        <fullName evidence="1">Uncharacterized protein</fullName>
    </submittedName>
</protein>
<proteinExistence type="predicted"/>
<dbReference type="Proteomes" id="UP000250266">
    <property type="component" value="Unassembled WGS sequence"/>
</dbReference>
<dbReference type="EMBL" id="KV744884">
    <property type="protein sequence ID" value="OCK82581.1"/>
    <property type="molecule type" value="Genomic_DNA"/>
</dbReference>
<reference evidence="1 2" key="1">
    <citation type="journal article" date="2016" name="Nat. Commun.">
        <title>Ectomycorrhizal ecology is imprinted in the genome of the dominant symbiotic fungus Cenococcum geophilum.</title>
        <authorList>
            <consortium name="DOE Joint Genome Institute"/>
            <person name="Peter M."/>
            <person name="Kohler A."/>
            <person name="Ohm R.A."/>
            <person name="Kuo A."/>
            <person name="Krutzmann J."/>
            <person name="Morin E."/>
            <person name="Arend M."/>
            <person name="Barry K.W."/>
            <person name="Binder M."/>
            <person name="Choi C."/>
            <person name="Clum A."/>
            <person name="Copeland A."/>
            <person name="Grisel N."/>
            <person name="Haridas S."/>
            <person name="Kipfer T."/>
            <person name="LaButti K."/>
            <person name="Lindquist E."/>
            <person name="Lipzen A."/>
            <person name="Maire R."/>
            <person name="Meier B."/>
            <person name="Mihaltcheva S."/>
            <person name="Molinier V."/>
            <person name="Murat C."/>
            <person name="Poggeler S."/>
            <person name="Quandt C.A."/>
            <person name="Sperisen C."/>
            <person name="Tritt A."/>
            <person name="Tisserant E."/>
            <person name="Crous P.W."/>
            <person name="Henrissat B."/>
            <person name="Nehls U."/>
            <person name="Egli S."/>
            <person name="Spatafora J.W."/>
            <person name="Grigoriev I.V."/>
            <person name="Martin F.M."/>
        </authorList>
    </citation>
    <scope>NUCLEOTIDE SEQUENCE [LARGE SCALE GENOMIC DNA]</scope>
    <source>
        <strain evidence="1 2">CBS 459.81</strain>
    </source>
</reference>
<sequence length="138" mass="15076">MKMHTALMKAYVKSCGIEFKVGGEVENTIDAHPVVQWVQETRGEAAVLRLIESLYSQYFENEKHPSLVETLLTATTAAGVPEKETRAFIEDEYGGLQEVKMLIREQAGNVVDAVPHVIVEGKKRGFHVAGSTGGGGVY</sequence>
<dbReference type="PANTHER" id="PTHR13887">
    <property type="entry name" value="GLUTATHIONE S-TRANSFERASE KAPPA"/>
    <property type="match status" value="1"/>
</dbReference>